<dbReference type="EMBL" id="JBJUIK010000008">
    <property type="protein sequence ID" value="KAL3519953.1"/>
    <property type="molecule type" value="Genomic_DNA"/>
</dbReference>
<comment type="caution">
    <text evidence="1">The sequence shown here is derived from an EMBL/GenBank/DDBJ whole genome shotgun (WGS) entry which is preliminary data.</text>
</comment>
<evidence type="ECO:0000313" key="2">
    <source>
        <dbReference type="Proteomes" id="UP001630127"/>
    </source>
</evidence>
<accession>A0ABD2ZLT3</accession>
<sequence>MGTMSPILANPIHKSRVAEMIAQRKYKPGIYCAYHSFPEDHPTEKCWALKNKLQDLIGGDRLIFVNTTSGQPMPVVVKSQGSLLSRTSLNTYTKKGTNRFVAGYQLAGMIE</sequence>
<reference evidence="1 2" key="1">
    <citation type="submission" date="2024-11" db="EMBL/GenBank/DDBJ databases">
        <title>A near-complete genome assembly of Cinchona calisaya.</title>
        <authorList>
            <person name="Lian D.C."/>
            <person name="Zhao X.W."/>
            <person name="Wei L."/>
        </authorList>
    </citation>
    <scope>NUCLEOTIDE SEQUENCE [LARGE SCALE GENOMIC DNA]</scope>
    <source>
        <tissue evidence="1">Nenye</tissue>
    </source>
</reference>
<name>A0ABD2ZLT3_9GENT</name>
<dbReference type="AlphaFoldDB" id="A0ABD2ZLT3"/>
<proteinExistence type="predicted"/>
<evidence type="ECO:0000313" key="1">
    <source>
        <dbReference type="EMBL" id="KAL3519953.1"/>
    </source>
</evidence>
<protein>
    <submittedName>
        <fullName evidence="1">Uncharacterized protein</fullName>
    </submittedName>
</protein>
<gene>
    <name evidence="1" type="ORF">ACH5RR_018102</name>
</gene>
<organism evidence="1 2">
    <name type="scientific">Cinchona calisaya</name>
    <dbReference type="NCBI Taxonomy" id="153742"/>
    <lineage>
        <taxon>Eukaryota</taxon>
        <taxon>Viridiplantae</taxon>
        <taxon>Streptophyta</taxon>
        <taxon>Embryophyta</taxon>
        <taxon>Tracheophyta</taxon>
        <taxon>Spermatophyta</taxon>
        <taxon>Magnoliopsida</taxon>
        <taxon>eudicotyledons</taxon>
        <taxon>Gunneridae</taxon>
        <taxon>Pentapetalae</taxon>
        <taxon>asterids</taxon>
        <taxon>lamiids</taxon>
        <taxon>Gentianales</taxon>
        <taxon>Rubiaceae</taxon>
        <taxon>Cinchonoideae</taxon>
        <taxon>Cinchoneae</taxon>
        <taxon>Cinchona</taxon>
    </lineage>
</organism>
<dbReference type="Proteomes" id="UP001630127">
    <property type="component" value="Unassembled WGS sequence"/>
</dbReference>
<keyword evidence="2" id="KW-1185">Reference proteome</keyword>